<evidence type="ECO:0000313" key="1">
    <source>
        <dbReference type="EMBL" id="MDU8689417.1"/>
    </source>
</evidence>
<gene>
    <name evidence="1" type="ORF">RX402_11815</name>
</gene>
<dbReference type="RefSeq" id="WP_414000839.1">
    <property type="nucleotide sequence ID" value="NZ_JBLFDH010000015.1"/>
</dbReference>
<keyword evidence="2" id="KW-1185">Reference proteome</keyword>
<comment type="caution">
    <text evidence="1">The sequence shown here is derived from an EMBL/GenBank/DDBJ whole genome shotgun (WGS) entry which is preliminary data.</text>
</comment>
<evidence type="ECO:0000313" key="2">
    <source>
        <dbReference type="Proteomes" id="UP001263246"/>
    </source>
</evidence>
<dbReference type="Proteomes" id="UP001263246">
    <property type="component" value="Unassembled WGS sequence"/>
</dbReference>
<sequence length="138" mass="15836">MKQCVSFQRLDIICSIQCLTEFYLKHFLPDFLLIQLGGFRKGGMFSVCEYTHGIAVLHRVGKVVQNHHDRPALLRKALQKFHQLELCCTGNFGRQRRDQKGKKARAGVQNDHVLIKFAHVLDDLILTLARLLENVPGR</sequence>
<organism evidence="1 2">
    <name type="scientific">Faecalibacterium wellingii</name>
    <dbReference type="NCBI Taxonomy" id="2929491"/>
    <lineage>
        <taxon>Bacteria</taxon>
        <taxon>Bacillati</taxon>
        <taxon>Bacillota</taxon>
        <taxon>Clostridia</taxon>
        <taxon>Eubacteriales</taxon>
        <taxon>Oscillospiraceae</taxon>
        <taxon>Faecalibacterium</taxon>
    </lineage>
</organism>
<protein>
    <submittedName>
        <fullName evidence="1">Uncharacterized protein</fullName>
    </submittedName>
</protein>
<proteinExistence type="predicted"/>
<accession>A0ABU3U1G5</accession>
<dbReference type="EMBL" id="JAWHPR010000007">
    <property type="protein sequence ID" value="MDU8689417.1"/>
    <property type="molecule type" value="Genomic_DNA"/>
</dbReference>
<reference evidence="1 2" key="1">
    <citation type="submission" date="2023-10" db="EMBL/GenBank/DDBJ databases">
        <title>Host Genetic Regulation of Human Gut Microbial Structural Variation.</title>
        <authorList>
            <person name="Harmsen H.J.M."/>
        </authorList>
    </citation>
    <scope>NUCLEOTIDE SEQUENCE [LARGE SCALE GENOMIC DNA]</scope>
    <source>
        <strain evidence="1 2">HTF-F</strain>
    </source>
</reference>
<name>A0ABU3U1G5_9FIRM</name>